<dbReference type="Gene3D" id="3.10.450.50">
    <property type="match status" value="1"/>
</dbReference>
<dbReference type="OrthoDB" id="21421at2"/>
<gene>
    <name evidence="2" type="ORF">FM119_01925</name>
</gene>
<organism evidence="2 3">
    <name type="scientific">Mycetocola reblochoni REB411</name>
    <dbReference type="NCBI Taxonomy" id="1255698"/>
    <lineage>
        <taxon>Bacteria</taxon>
        <taxon>Bacillati</taxon>
        <taxon>Actinomycetota</taxon>
        <taxon>Actinomycetes</taxon>
        <taxon>Micrococcales</taxon>
        <taxon>Microbacteriaceae</taxon>
        <taxon>Mycetocola</taxon>
    </lineage>
</organism>
<feature type="domain" description="YchJ-like middle NTF2-like" evidence="1">
    <location>
        <begin position="33"/>
        <end position="126"/>
    </location>
</feature>
<accession>A0A1R4IIQ7</accession>
<dbReference type="InterPro" id="IPR004027">
    <property type="entry name" value="SEC_C_motif"/>
</dbReference>
<dbReference type="Pfam" id="PF17775">
    <property type="entry name" value="YchJ_M-like"/>
    <property type="match status" value="1"/>
</dbReference>
<protein>
    <submittedName>
        <fullName evidence="2">UPF0225 protein YchJ</fullName>
    </submittedName>
</protein>
<dbReference type="InterPro" id="IPR032710">
    <property type="entry name" value="NTF2-like_dom_sf"/>
</dbReference>
<dbReference type="RefSeq" id="WP_087136005.1">
    <property type="nucleotide sequence ID" value="NZ_FUKR01000010.1"/>
</dbReference>
<dbReference type="AlphaFoldDB" id="A0A1R4IIQ7"/>
<evidence type="ECO:0000259" key="1">
    <source>
        <dbReference type="Pfam" id="PF17775"/>
    </source>
</evidence>
<sequence>MVIDEAAACPCGSGSAFGACCGPVIGGERPARSAEELMRSRYSAFAVGEAGHLLASWAQETRPRRLVLDGGERWLRLRVLGASHAPGSDTALVEFVAVSERAGVRSRLHELSRFVRRGGRWFYLDGGIDPS</sequence>
<dbReference type="SUPFAM" id="SSF54427">
    <property type="entry name" value="NTF2-like"/>
    <property type="match status" value="1"/>
</dbReference>
<dbReference type="InterPro" id="IPR048469">
    <property type="entry name" value="YchJ-like_M"/>
</dbReference>
<proteinExistence type="predicted"/>
<dbReference type="Proteomes" id="UP000196778">
    <property type="component" value="Unassembled WGS sequence"/>
</dbReference>
<evidence type="ECO:0000313" key="3">
    <source>
        <dbReference type="Proteomes" id="UP000196778"/>
    </source>
</evidence>
<dbReference type="EMBL" id="FUKR01000010">
    <property type="protein sequence ID" value="SJN19514.1"/>
    <property type="molecule type" value="Genomic_DNA"/>
</dbReference>
<name>A0A1R4IIQ7_9MICO</name>
<dbReference type="Pfam" id="PF02810">
    <property type="entry name" value="SEC-C"/>
    <property type="match status" value="1"/>
</dbReference>
<evidence type="ECO:0000313" key="2">
    <source>
        <dbReference type="EMBL" id="SJN19514.1"/>
    </source>
</evidence>
<reference evidence="3" key="1">
    <citation type="submission" date="2017-02" db="EMBL/GenBank/DDBJ databases">
        <authorList>
            <person name="Dridi B."/>
        </authorList>
    </citation>
    <scope>NUCLEOTIDE SEQUENCE [LARGE SCALE GENOMIC DNA]</scope>
    <source>
        <strain evidence="3">EB411</strain>
    </source>
</reference>
<keyword evidence="3" id="KW-1185">Reference proteome</keyword>